<keyword evidence="3" id="KW-0238">DNA-binding</keyword>
<dbReference type="EMBL" id="QRDW01000006">
    <property type="protein sequence ID" value="RED49164.1"/>
    <property type="molecule type" value="Genomic_DNA"/>
</dbReference>
<evidence type="ECO:0000313" key="7">
    <source>
        <dbReference type="Proteomes" id="UP000256845"/>
    </source>
</evidence>
<comment type="caution">
    <text evidence="6">The sequence shown here is derived from an EMBL/GenBank/DDBJ whole genome shotgun (WGS) entry which is preliminary data.</text>
</comment>
<dbReference type="PROSITE" id="PS50931">
    <property type="entry name" value="HTH_LYSR"/>
    <property type="match status" value="1"/>
</dbReference>
<dbReference type="PANTHER" id="PTHR30537">
    <property type="entry name" value="HTH-TYPE TRANSCRIPTIONAL REGULATOR"/>
    <property type="match status" value="1"/>
</dbReference>
<dbReference type="InterPro" id="IPR036388">
    <property type="entry name" value="WH-like_DNA-bd_sf"/>
</dbReference>
<dbReference type="GO" id="GO:0003700">
    <property type="term" value="F:DNA-binding transcription factor activity"/>
    <property type="evidence" value="ECO:0007669"/>
    <property type="project" value="InterPro"/>
</dbReference>
<dbReference type="PRINTS" id="PR00039">
    <property type="entry name" value="HTHLYSR"/>
</dbReference>
<dbReference type="InterPro" id="IPR005119">
    <property type="entry name" value="LysR_subst-bd"/>
</dbReference>
<feature type="domain" description="HTH lysR-type" evidence="5">
    <location>
        <begin position="6"/>
        <end position="63"/>
    </location>
</feature>
<dbReference type="SUPFAM" id="SSF46785">
    <property type="entry name" value="Winged helix' DNA-binding domain"/>
    <property type="match status" value="1"/>
</dbReference>
<dbReference type="Proteomes" id="UP000256845">
    <property type="component" value="Unassembled WGS sequence"/>
</dbReference>
<keyword evidence="2" id="KW-0805">Transcription regulation</keyword>
<dbReference type="GO" id="GO:0006351">
    <property type="term" value="P:DNA-templated transcription"/>
    <property type="evidence" value="ECO:0007669"/>
    <property type="project" value="TreeGrafter"/>
</dbReference>
<gene>
    <name evidence="6" type="ORF">DFP90_106142</name>
</gene>
<dbReference type="RefSeq" id="WP_115937362.1">
    <property type="nucleotide sequence ID" value="NZ_QRDW01000006.1"/>
</dbReference>
<dbReference type="Gene3D" id="3.40.190.10">
    <property type="entry name" value="Periplasmic binding protein-like II"/>
    <property type="match status" value="2"/>
</dbReference>
<proteinExistence type="inferred from homology"/>
<keyword evidence="7" id="KW-1185">Reference proteome</keyword>
<dbReference type="Pfam" id="PF00126">
    <property type="entry name" value="HTH_1"/>
    <property type="match status" value="1"/>
</dbReference>
<comment type="similarity">
    <text evidence="1">Belongs to the LysR transcriptional regulatory family.</text>
</comment>
<name>A0A3D9HIA1_9PROT</name>
<dbReference type="FunFam" id="1.10.10.10:FF:000038">
    <property type="entry name" value="Glycine cleavage system transcriptional activator"/>
    <property type="match status" value="1"/>
</dbReference>
<accession>A0A3D9HIA1</accession>
<evidence type="ECO:0000256" key="3">
    <source>
        <dbReference type="ARBA" id="ARBA00023125"/>
    </source>
</evidence>
<evidence type="ECO:0000313" key="6">
    <source>
        <dbReference type="EMBL" id="RED49164.1"/>
    </source>
</evidence>
<sequence length="310" mass="34135">MRRPLPPLNALRSFEAAARHASFTRAAEELHVTHGAISRQVKSLEDWYRQPLFSRVKGRIKLNAAGQRLFQTVEKILGELEETSRHLLQQGTGEGLSINVTSAFAALWLMPRLSEFQAEHPDLTLSLSPSRKFNPQGFAEGLFDLAIRWDAPPMAGLGADPLIEVDTFAACAPGLLAGKGIEDPSGLQAQMLIHDDDGEAWRALFRAAGLTAPDFSRGRFYSDSQLALQAAVDGQGVIAAGSVLAARALIDGRLSVPFGPVIKARHVYCLYYPLHHEKTEKVAAFRRWLSGTVARYQLERQTVENLLQTE</sequence>
<evidence type="ECO:0000256" key="1">
    <source>
        <dbReference type="ARBA" id="ARBA00009437"/>
    </source>
</evidence>
<evidence type="ECO:0000259" key="5">
    <source>
        <dbReference type="PROSITE" id="PS50931"/>
    </source>
</evidence>
<organism evidence="6 7">
    <name type="scientific">Aestuariispira insulae</name>
    <dbReference type="NCBI Taxonomy" id="1461337"/>
    <lineage>
        <taxon>Bacteria</taxon>
        <taxon>Pseudomonadati</taxon>
        <taxon>Pseudomonadota</taxon>
        <taxon>Alphaproteobacteria</taxon>
        <taxon>Rhodospirillales</taxon>
        <taxon>Kiloniellaceae</taxon>
        <taxon>Aestuariispira</taxon>
    </lineage>
</organism>
<dbReference type="AlphaFoldDB" id="A0A3D9HIA1"/>
<dbReference type="OrthoDB" id="9774011at2"/>
<dbReference type="InterPro" id="IPR058163">
    <property type="entry name" value="LysR-type_TF_proteobact-type"/>
</dbReference>
<dbReference type="SUPFAM" id="SSF53850">
    <property type="entry name" value="Periplasmic binding protein-like II"/>
    <property type="match status" value="1"/>
</dbReference>
<keyword evidence="4" id="KW-0804">Transcription</keyword>
<protein>
    <submittedName>
        <fullName evidence="6">LysR family glycine cleavage system transcriptional activator</fullName>
    </submittedName>
</protein>
<dbReference type="PANTHER" id="PTHR30537:SF74">
    <property type="entry name" value="HTH-TYPE TRANSCRIPTIONAL REGULATOR TRPI"/>
    <property type="match status" value="1"/>
</dbReference>
<dbReference type="Gene3D" id="1.10.10.10">
    <property type="entry name" value="Winged helix-like DNA-binding domain superfamily/Winged helix DNA-binding domain"/>
    <property type="match status" value="1"/>
</dbReference>
<dbReference type="InterPro" id="IPR000847">
    <property type="entry name" value="LysR_HTH_N"/>
</dbReference>
<dbReference type="Pfam" id="PF03466">
    <property type="entry name" value="LysR_substrate"/>
    <property type="match status" value="1"/>
</dbReference>
<dbReference type="InterPro" id="IPR036390">
    <property type="entry name" value="WH_DNA-bd_sf"/>
</dbReference>
<evidence type="ECO:0000256" key="2">
    <source>
        <dbReference type="ARBA" id="ARBA00023015"/>
    </source>
</evidence>
<dbReference type="GO" id="GO:0043565">
    <property type="term" value="F:sequence-specific DNA binding"/>
    <property type="evidence" value="ECO:0007669"/>
    <property type="project" value="TreeGrafter"/>
</dbReference>
<reference evidence="6 7" key="1">
    <citation type="submission" date="2018-07" db="EMBL/GenBank/DDBJ databases">
        <title>Genomic Encyclopedia of Type Strains, Phase III (KMG-III): the genomes of soil and plant-associated and newly described type strains.</title>
        <authorList>
            <person name="Whitman W."/>
        </authorList>
    </citation>
    <scope>NUCLEOTIDE SEQUENCE [LARGE SCALE GENOMIC DNA]</scope>
    <source>
        <strain evidence="6 7">CECT 8488</strain>
    </source>
</reference>
<dbReference type="CDD" id="cd08432">
    <property type="entry name" value="PBP2_GcdR_TrpI_HvrB_AmpR_like"/>
    <property type="match status" value="1"/>
</dbReference>
<evidence type="ECO:0000256" key="4">
    <source>
        <dbReference type="ARBA" id="ARBA00023163"/>
    </source>
</evidence>